<evidence type="ECO:0000256" key="5">
    <source>
        <dbReference type="ARBA" id="ARBA00023288"/>
    </source>
</evidence>
<keyword evidence="6" id="KW-0636">Prenylation</keyword>
<gene>
    <name evidence="10" type="primary">comX</name>
    <name evidence="10" type="ORF">E0485_14180</name>
</gene>
<protein>
    <recommendedName>
        <fullName evidence="8">ComX pheromone</fullName>
    </recommendedName>
    <alternativeName>
        <fullName evidence="9">Competence pheromone</fullName>
    </alternativeName>
</protein>
<evidence type="ECO:0000256" key="4">
    <source>
        <dbReference type="ARBA" id="ARBA00023287"/>
    </source>
</evidence>
<dbReference type="Pfam" id="PF05952">
    <property type="entry name" value="ComX"/>
    <property type="match status" value="1"/>
</dbReference>
<dbReference type="AlphaFoldDB" id="A0A4R4EB41"/>
<proteinExistence type="predicted"/>
<organism evidence="10 11">
    <name type="scientific">Paenibacillus albiflavus</name>
    <dbReference type="NCBI Taxonomy" id="2545760"/>
    <lineage>
        <taxon>Bacteria</taxon>
        <taxon>Bacillati</taxon>
        <taxon>Bacillota</taxon>
        <taxon>Bacilli</taxon>
        <taxon>Bacillales</taxon>
        <taxon>Paenibacillaceae</taxon>
        <taxon>Paenibacillus</taxon>
    </lineage>
</organism>
<keyword evidence="5" id="KW-0449">Lipoprotein</keyword>
<evidence type="ECO:0000313" key="11">
    <source>
        <dbReference type="Proteomes" id="UP000295418"/>
    </source>
</evidence>
<accession>A0A4R4EB41</accession>
<dbReference type="Proteomes" id="UP000295418">
    <property type="component" value="Unassembled WGS sequence"/>
</dbReference>
<evidence type="ECO:0000256" key="7">
    <source>
        <dbReference type="ARBA" id="ARBA00029483"/>
    </source>
</evidence>
<sequence>MRKMVQYLIRNPDIVALVANGQASLVGVSAIQQQALIEVFDNKDIKSA</sequence>
<dbReference type="InterPro" id="IPR009233">
    <property type="entry name" value="Competence_ComX_Bacillus"/>
</dbReference>
<keyword evidence="3" id="KW-0588">Pheromone</keyword>
<comment type="subunit">
    <text evidence="7">Interacts directly with the sensor histidine kinase ComP and stimulates its activity.</text>
</comment>
<evidence type="ECO:0000256" key="3">
    <source>
        <dbReference type="ARBA" id="ARBA00023044"/>
    </source>
</evidence>
<evidence type="ECO:0000256" key="2">
    <source>
        <dbReference type="ARBA" id="ARBA00022525"/>
    </source>
</evidence>
<reference evidence="10 11" key="1">
    <citation type="submission" date="2019-03" db="EMBL/GenBank/DDBJ databases">
        <authorList>
            <person name="Kim M.K.M."/>
        </authorList>
    </citation>
    <scope>NUCLEOTIDE SEQUENCE [LARGE SCALE GENOMIC DNA]</scope>
    <source>
        <strain evidence="10 11">18JY21-1</strain>
    </source>
</reference>
<dbReference type="OrthoDB" id="2738762at2"/>
<evidence type="ECO:0000313" key="10">
    <source>
        <dbReference type="EMBL" id="TCZ76343.1"/>
    </source>
</evidence>
<keyword evidence="11" id="KW-1185">Reference proteome</keyword>
<dbReference type="EMBL" id="SKFG01000013">
    <property type="protein sequence ID" value="TCZ76343.1"/>
    <property type="molecule type" value="Genomic_DNA"/>
</dbReference>
<keyword evidence="2" id="KW-0964">Secreted</keyword>
<name>A0A4R4EB41_9BACL</name>
<evidence type="ECO:0000256" key="6">
    <source>
        <dbReference type="ARBA" id="ARBA00023289"/>
    </source>
</evidence>
<evidence type="ECO:0000256" key="1">
    <source>
        <dbReference type="ARBA" id="ARBA00004613"/>
    </source>
</evidence>
<dbReference type="GO" id="GO:0030420">
    <property type="term" value="P:establishment of competence for transformation"/>
    <property type="evidence" value="ECO:0007669"/>
    <property type="project" value="UniProtKB-KW"/>
</dbReference>
<comment type="caution">
    <text evidence="10">The sequence shown here is derived from an EMBL/GenBank/DDBJ whole genome shotgun (WGS) entry which is preliminary data.</text>
</comment>
<keyword evidence="4" id="KW-0178">Competence</keyword>
<evidence type="ECO:0000256" key="9">
    <source>
        <dbReference type="ARBA" id="ARBA00030321"/>
    </source>
</evidence>
<evidence type="ECO:0000256" key="8">
    <source>
        <dbReference type="ARBA" id="ARBA00029545"/>
    </source>
</evidence>
<dbReference type="GO" id="GO:0005576">
    <property type="term" value="C:extracellular region"/>
    <property type="evidence" value="ECO:0007669"/>
    <property type="project" value="UniProtKB-SubCell"/>
</dbReference>
<comment type="subcellular location">
    <subcellularLocation>
        <location evidence="1">Secreted</location>
    </subcellularLocation>
</comment>
<dbReference type="GO" id="GO:0005186">
    <property type="term" value="F:pheromone activity"/>
    <property type="evidence" value="ECO:0007669"/>
    <property type="project" value="UniProtKB-KW"/>
</dbReference>